<keyword evidence="3" id="KW-0378">Hydrolase</keyword>
<protein>
    <recommendedName>
        <fullName evidence="11">Zinc protease pqqL</fullName>
    </recommendedName>
</protein>
<sequence length="1067" mass="113573">MQARSSLVNRHAVLRVAPFQGPAASQAPKPSARRLVNPTTSRSSLPARRCAEDAVVAPSEGGPSQALEPHQALDIYYLDNGLRVVFLPNPSPVDRFEAHLEVHTARNHPLPGSVDESAEEQGIAHLVEHVTFLGSKKRETLLGTGARSNAYTDFHHTVFHVHAPRVNAGTGAPMLAQVLDALAEIAFEPEFLPSRIEKERKAVTAEAQMMNTIEYRVDCQLLQYLHAENALGYRFPIGKMEQVAGWDRAAIMDFWARGYHPANATLYLVGDLEPAAARAAVRQAFDRVPAGRRSVRRDAQGVAAVELPEEAHASASATGAGTGGAATHLSLLPTSLRPPVQHAWGCGAAAPAKPPPQISVFRHRLLQLFQLSLFCKLPIQPLTTMQDLSDVRALHVVQEALQSAASAHEALVATAEGISAEEVGALARSLLSFASHFGNEAQLMEEYAADPEAWAAPGPSVATAAVACLPAFTDASGHSSGGGVPLARGASLATTQHVDPAALRATAPAAALDAALDPSAADGDADDEEPPEGAVRFRLSGEEIAAALAEAGGADVAPLPEVDVPEHLVPEDVLAALLEERRPAWVEVPGAGSARPAPHPASGVVQRRLSNGVALNYRVTPNEPRAAALRVTAAGGRARERAAVAPDGTGAVTVGVRALSESGTVGGWAREQVELFCISKLINCVLEADEEHVAMDFHLAVSGGGIAATFQLLHLFLEAPAWEGAAAERAKQMYASHARALPKSLERATADRIMTAMMGVDRQFRDPTQEEIAALSLEGMRAAVSAQLRAGNLEVCVVGDFDPAELEDAALNPAVWAEHNAVRRRHPLYPSVTLALLTEVVNSRLFTTVRDTLGLTYDVSFELAGFDRLPAGWFHVAVTSTPGKIGEAAMASLRVLRTLRTQPISGRELQRAQRTLAARHETDLKDNGYWLGLMANLQAPGVPLKTLDCLRDLRAMYDTATVDDLYDMHQKASFGSKLLPQNPHLYLMRNIPQFNFDDDAIFSCIGVSGREAGAVKDHPLLAALPAQREDGAGEAVVDVKDADAFFSAVKVFMQQMGSAGPGGPPKP</sequence>
<organism evidence="9 10">
    <name type="scientific">Auxenochlorella protothecoides</name>
    <name type="common">Green microalga</name>
    <name type="synonym">Chlorella protothecoides</name>
    <dbReference type="NCBI Taxonomy" id="3075"/>
    <lineage>
        <taxon>Eukaryota</taxon>
        <taxon>Viridiplantae</taxon>
        <taxon>Chlorophyta</taxon>
        <taxon>core chlorophytes</taxon>
        <taxon>Trebouxiophyceae</taxon>
        <taxon>Chlorellales</taxon>
        <taxon>Chlorellaceae</taxon>
        <taxon>Auxenochlorella</taxon>
    </lineage>
</organism>
<dbReference type="Gene3D" id="3.30.830.10">
    <property type="entry name" value="Metalloenzyme, LuxS/M16 peptidase-like"/>
    <property type="match status" value="3"/>
</dbReference>
<dbReference type="Proteomes" id="UP000279271">
    <property type="component" value="Unassembled WGS sequence"/>
</dbReference>
<dbReference type="GO" id="GO:0046872">
    <property type="term" value="F:metal ion binding"/>
    <property type="evidence" value="ECO:0007669"/>
    <property type="project" value="InterPro"/>
</dbReference>
<dbReference type="PANTHER" id="PTHR43690:SF33">
    <property type="entry name" value="STROMAL PROCESSING PEPTIDASE, CHLOROPLASTIC"/>
    <property type="match status" value="1"/>
</dbReference>
<gene>
    <name evidence="9" type="ORF">APUTEX25_002278</name>
</gene>
<dbReference type="Pfam" id="PF05193">
    <property type="entry name" value="Peptidase_M16_C"/>
    <property type="match status" value="1"/>
</dbReference>
<reference evidence="10" key="1">
    <citation type="journal article" date="2018" name="Algal Res.">
        <title>Characterization of plant carbon substrate utilization by Auxenochlorella protothecoides.</title>
        <authorList>
            <person name="Vogler B.W."/>
            <person name="Starkenburg S.R."/>
            <person name="Sudasinghe N."/>
            <person name="Schambach J.Y."/>
            <person name="Rollin J.A."/>
            <person name="Pattathil S."/>
            <person name="Barry A.N."/>
        </authorList>
    </citation>
    <scope>NUCLEOTIDE SEQUENCE [LARGE SCALE GENOMIC DNA]</scope>
    <source>
        <strain evidence="10">UTEX 25</strain>
    </source>
</reference>
<feature type="domain" description="Peptidase M16 N-terminal" evidence="7">
    <location>
        <begin position="112"/>
        <end position="214"/>
    </location>
</feature>
<keyword evidence="2" id="KW-0645">Protease</keyword>
<keyword evidence="4" id="KW-0862">Zinc</keyword>
<evidence type="ECO:0000256" key="1">
    <source>
        <dbReference type="ARBA" id="ARBA00007261"/>
    </source>
</evidence>
<evidence type="ECO:0000259" key="8">
    <source>
        <dbReference type="Pfam" id="PF05193"/>
    </source>
</evidence>
<comment type="similarity">
    <text evidence="1">Belongs to the peptidase M16 family.</text>
</comment>
<evidence type="ECO:0000256" key="5">
    <source>
        <dbReference type="ARBA" id="ARBA00023049"/>
    </source>
</evidence>
<dbReference type="GO" id="GO:0006508">
    <property type="term" value="P:proteolysis"/>
    <property type="evidence" value="ECO:0007669"/>
    <property type="project" value="UniProtKB-KW"/>
</dbReference>
<evidence type="ECO:0000256" key="3">
    <source>
        <dbReference type="ARBA" id="ARBA00022801"/>
    </source>
</evidence>
<accession>A0A3M7L6C8</accession>
<dbReference type="InterPro" id="IPR011765">
    <property type="entry name" value="Pept_M16_N"/>
</dbReference>
<keyword evidence="5" id="KW-0482">Metalloprotease</keyword>
<dbReference type="AlphaFoldDB" id="A0A3M7L6C8"/>
<feature type="domain" description="Peptidase M16 C-terminal" evidence="8">
    <location>
        <begin position="832"/>
        <end position="916"/>
    </location>
</feature>
<evidence type="ECO:0000256" key="2">
    <source>
        <dbReference type="ARBA" id="ARBA00022670"/>
    </source>
</evidence>
<evidence type="ECO:0000256" key="4">
    <source>
        <dbReference type="ARBA" id="ARBA00022833"/>
    </source>
</evidence>
<proteinExistence type="inferred from homology"/>
<evidence type="ECO:0000313" key="10">
    <source>
        <dbReference type="Proteomes" id="UP000279271"/>
    </source>
</evidence>
<comment type="caution">
    <text evidence="9">The sequence shown here is derived from an EMBL/GenBank/DDBJ whole genome shotgun (WGS) entry which is preliminary data.</text>
</comment>
<dbReference type="SUPFAM" id="SSF63411">
    <property type="entry name" value="LuxS/MPP-like metallohydrolase"/>
    <property type="match status" value="3"/>
</dbReference>
<dbReference type="GO" id="GO:0008237">
    <property type="term" value="F:metallopeptidase activity"/>
    <property type="evidence" value="ECO:0007669"/>
    <property type="project" value="UniProtKB-KW"/>
</dbReference>
<dbReference type="InterPro" id="IPR050626">
    <property type="entry name" value="Peptidase_M16"/>
</dbReference>
<dbReference type="EMBL" id="QOKY01000130">
    <property type="protein sequence ID" value="RMZ57046.1"/>
    <property type="molecule type" value="Genomic_DNA"/>
</dbReference>
<dbReference type="InterPro" id="IPR007863">
    <property type="entry name" value="Peptidase_M16_C"/>
</dbReference>
<evidence type="ECO:0000256" key="6">
    <source>
        <dbReference type="SAM" id="MobiDB-lite"/>
    </source>
</evidence>
<dbReference type="InterPro" id="IPR011249">
    <property type="entry name" value="Metalloenz_LuxS/M16"/>
</dbReference>
<name>A0A3M7L6C8_AUXPR</name>
<evidence type="ECO:0008006" key="11">
    <source>
        <dbReference type="Google" id="ProtNLM"/>
    </source>
</evidence>
<evidence type="ECO:0000259" key="7">
    <source>
        <dbReference type="Pfam" id="PF00675"/>
    </source>
</evidence>
<dbReference type="Pfam" id="PF00675">
    <property type="entry name" value="Peptidase_M16"/>
    <property type="match status" value="1"/>
</dbReference>
<evidence type="ECO:0000313" key="9">
    <source>
        <dbReference type="EMBL" id="RMZ57046.1"/>
    </source>
</evidence>
<feature type="region of interest" description="Disordered" evidence="6">
    <location>
        <begin position="19"/>
        <end position="46"/>
    </location>
</feature>
<dbReference type="PANTHER" id="PTHR43690">
    <property type="entry name" value="NARDILYSIN"/>
    <property type="match status" value="1"/>
</dbReference>